<organism evidence="1 2">
    <name type="scientific">Actinomadura fulvescens</name>
    <dbReference type="NCBI Taxonomy" id="46160"/>
    <lineage>
        <taxon>Bacteria</taxon>
        <taxon>Bacillati</taxon>
        <taxon>Actinomycetota</taxon>
        <taxon>Actinomycetes</taxon>
        <taxon>Streptosporangiales</taxon>
        <taxon>Thermomonosporaceae</taxon>
        <taxon>Actinomadura</taxon>
    </lineage>
</organism>
<reference evidence="1 2" key="1">
    <citation type="journal article" date="2019" name="Int. J. Syst. Evol. Microbiol.">
        <title>The Global Catalogue of Microorganisms (GCM) 10K type strain sequencing project: providing services to taxonomists for standard genome sequencing and annotation.</title>
        <authorList>
            <consortium name="The Broad Institute Genomics Platform"/>
            <consortium name="The Broad Institute Genome Sequencing Center for Infectious Disease"/>
            <person name="Wu L."/>
            <person name="Ma J."/>
        </authorList>
    </citation>
    <scope>NUCLEOTIDE SEQUENCE [LARGE SCALE GENOMIC DNA]</scope>
    <source>
        <strain evidence="1 2">JCM 6833</strain>
    </source>
</reference>
<evidence type="ECO:0000313" key="2">
    <source>
        <dbReference type="Proteomes" id="UP001501509"/>
    </source>
</evidence>
<dbReference type="RefSeq" id="WP_344548696.1">
    <property type="nucleotide sequence ID" value="NZ_BAAATD010000020.1"/>
</dbReference>
<name>A0ABN3QW04_9ACTN</name>
<protein>
    <submittedName>
        <fullName evidence="1">Uncharacterized protein</fullName>
    </submittedName>
</protein>
<proteinExistence type="predicted"/>
<gene>
    <name evidence="1" type="ORF">GCM10010411_89200</name>
</gene>
<evidence type="ECO:0000313" key="1">
    <source>
        <dbReference type="EMBL" id="GAA2636177.1"/>
    </source>
</evidence>
<keyword evidence="2" id="KW-1185">Reference proteome</keyword>
<sequence>MPFAPPPAPRRLIWRVATPYGFNALASVVDAAARAPAQLRLVEPFDIQPRPIDLRAVGGEGFDEAGRVHRVLNRQPYLTDVVDEVALVDRVGRLARGLTGERPGGDAQCERPLADVFGLGLLDERGAYGAALAATECSAR</sequence>
<comment type="caution">
    <text evidence="1">The sequence shown here is derived from an EMBL/GenBank/DDBJ whole genome shotgun (WGS) entry which is preliminary data.</text>
</comment>
<accession>A0ABN3QW04</accession>
<dbReference type="Proteomes" id="UP001501509">
    <property type="component" value="Unassembled WGS sequence"/>
</dbReference>
<dbReference type="EMBL" id="BAAATD010000020">
    <property type="protein sequence ID" value="GAA2636177.1"/>
    <property type="molecule type" value="Genomic_DNA"/>
</dbReference>